<reference evidence="10" key="1">
    <citation type="journal article" date="2019" name="Int. J. Syst. Evol. Microbiol.">
        <title>The Global Catalogue of Microorganisms (GCM) 10K type strain sequencing project: providing services to taxonomists for standard genome sequencing and annotation.</title>
        <authorList>
            <consortium name="The Broad Institute Genomics Platform"/>
            <consortium name="The Broad Institute Genome Sequencing Center for Infectious Disease"/>
            <person name="Wu L."/>
            <person name="Ma J."/>
        </authorList>
    </citation>
    <scope>NUCLEOTIDE SEQUENCE [LARGE SCALE GENOMIC DNA]</scope>
    <source>
        <strain evidence="10">DFY28</strain>
    </source>
</reference>
<evidence type="ECO:0000313" key="9">
    <source>
        <dbReference type="EMBL" id="MFD1782352.1"/>
    </source>
</evidence>
<protein>
    <recommendedName>
        <fullName evidence="7">Glutaredoxin</fullName>
    </recommendedName>
</protein>
<keyword evidence="6 7" id="KW-0676">Redox-active center</keyword>
<evidence type="ECO:0000259" key="8">
    <source>
        <dbReference type="Pfam" id="PF00462"/>
    </source>
</evidence>
<evidence type="ECO:0000256" key="4">
    <source>
        <dbReference type="ARBA" id="ARBA00022982"/>
    </source>
</evidence>
<dbReference type="Proteomes" id="UP001597237">
    <property type="component" value="Unassembled WGS sequence"/>
</dbReference>
<evidence type="ECO:0000256" key="7">
    <source>
        <dbReference type="RuleBase" id="RU364065"/>
    </source>
</evidence>
<dbReference type="InterPro" id="IPR002109">
    <property type="entry name" value="Glutaredoxin"/>
</dbReference>
<accession>A0ABW4MWI7</accession>
<dbReference type="SUPFAM" id="SSF52833">
    <property type="entry name" value="Thioredoxin-like"/>
    <property type="match status" value="1"/>
</dbReference>
<dbReference type="InterPro" id="IPR011767">
    <property type="entry name" value="GLR_AS"/>
</dbReference>
<name>A0ABW4MWI7_9CAUL</name>
<organism evidence="9 10">
    <name type="scientific">Phenylobacterium terrae</name>
    <dbReference type="NCBI Taxonomy" id="2665495"/>
    <lineage>
        <taxon>Bacteria</taxon>
        <taxon>Pseudomonadati</taxon>
        <taxon>Pseudomonadota</taxon>
        <taxon>Alphaproteobacteria</taxon>
        <taxon>Caulobacterales</taxon>
        <taxon>Caulobacteraceae</taxon>
        <taxon>Phenylobacterium</taxon>
    </lineage>
</organism>
<dbReference type="RefSeq" id="WP_377280589.1">
    <property type="nucleotide sequence ID" value="NZ_JBHRSI010000001.1"/>
</dbReference>
<keyword evidence="3 7" id="KW-0813">Transport</keyword>
<proteinExistence type="inferred from homology"/>
<evidence type="ECO:0000256" key="2">
    <source>
        <dbReference type="ARBA" id="ARBA00007787"/>
    </source>
</evidence>
<dbReference type="InterPro" id="IPR011900">
    <property type="entry name" value="GRX_bact"/>
</dbReference>
<dbReference type="EMBL" id="JBHUEY010000001">
    <property type="protein sequence ID" value="MFD1782352.1"/>
    <property type="molecule type" value="Genomic_DNA"/>
</dbReference>
<comment type="similarity">
    <text evidence="2 7">Belongs to the glutaredoxin family.</text>
</comment>
<keyword evidence="4 7" id="KW-0249">Electron transport</keyword>
<evidence type="ECO:0000256" key="1">
    <source>
        <dbReference type="ARBA" id="ARBA00002549"/>
    </source>
</evidence>
<dbReference type="PANTHER" id="PTHR45694">
    <property type="entry name" value="GLUTAREDOXIN 2"/>
    <property type="match status" value="1"/>
</dbReference>
<comment type="caution">
    <text evidence="9">The sequence shown here is derived from an EMBL/GenBank/DDBJ whole genome shotgun (WGS) entry which is preliminary data.</text>
</comment>
<feature type="domain" description="Glutaredoxin" evidence="8">
    <location>
        <begin position="4"/>
        <end position="64"/>
    </location>
</feature>
<evidence type="ECO:0000256" key="6">
    <source>
        <dbReference type="ARBA" id="ARBA00023284"/>
    </source>
</evidence>
<keyword evidence="10" id="KW-1185">Reference proteome</keyword>
<sequence length="87" mass="9659">MTEVTIYTKPYCPYCVRAVALLEKKGVPFTEIEAAFDPEKKKEMIQRSGGRITFPQIFIGETHIGGCDDMMALERAGKLDPLLHAAA</sequence>
<dbReference type="PANTHER" id="PTHR45694:SF18">
    <property type="entry name" value="GLUTAREDOXIN-1-RELATED"/>
    <property type="match status" value="1"/>
</dbReference>
<dbReference type="PROSITE" id="PS00195">
    <property type="entry name" value="GLUTAREDOXIN_1"/>
    <property type="match status" value="1"/>
</dbReference>
<dbReference type="NCBIfam" id="TIGR02181">
    <property type="entry name" value="GRX_bact"/>
    <property type="match status" value="1"/>
</dbReference>
<dbReference type="Pfam" id="PF00462">
    <property type="entry name" value="Glutaredoxin"/>
    <property type="match status" value="1"/>
</dbReference>
<keyword evidence="7" id="KW-0963">Cytoplasm</keyword>
<evidence type="ECO:0000256" key="3">
    <source>
        <dbReference type="ARBA" id="ARBA00022448"/>
    </source>
</evidence>
<keyword evidence="5" id="KW-1015">Disulfide bond</keyword>
<dbReference type="PRINTS" id="PR00160">
    <property type="entry name" value="GLUTAREDOXIN"/>
</dbReference>
<dbReference type="PROSITE" id="PS51354">
    <property type="entry name" value="GLUTAREDOXIN_2"/>
    <property type="match status" value="1"/>
</dbReference>
<dbReference type="InterPro" id="IPR014025">
    <property type="entry name" value="Glutaredoxin_subgr"/>
</dbReference>
<comment type="function">
    <text evidence="1 7">Has a glutathione-disulfide oxidoreductase activity in the presence of NADPH and glutathione reductase. Reduces low molecular weight disulfides and proteins.</text>
</comment>
<dbReference type="CDD" id="cd03418">
    <property type="entry name" value="GRX_GRXb_1_3_like"/>
    <property type="match status" value="1"/>
</dbReference>
<evidence type="ECO:0000313" key="10">
    <source>
        <dbReference type="Proteomes" id="UP001597237"/>
    </source>
</evidence>
<evidence type="ECO:0000256" key="5">
    <source>
        <dbReference type="ARBA" id="ARBA00023157"/>
    </source>
</evidence>
<gene>
    <name evidence="9" type="primary">grxC</name>
    <name evidence="9" type="ORF">ACFSC0_03015</name>
</gene>
<dbReference type="InterPro" id="IPR036249">
    <property type="entry name" value="Thioredoxin-like_sf"/>
</dbReference>
<dbReference type="Gene3D" id="3.40.30.10">
    <property type="entry name" value="Glutaredoxin"/>
    <property type="match status" value="1"/>
</dbReference>